<name>A0ABT7AL71_9HYPH</name>
<dbReference type="EMBL" id="JASJEV010000017">
    <property type="protein sequence ID" value="MDJ1160114.1"/>
    <property type="molecule type" value="Genomic_DNA"/>
</dbReference>
<organism evidence="2 3">
    <name type="scientific">Chelatococcus albus</name>
    <dbReference type="NCBI Taxonomy" id="3047466"/>
    <lineage>
        <taxon>Bacteria</taxon>
        <taxon>Pseudomonadati</taxon>
        <taxon>Pseudomonadota</taxon>
        <taxon>Alphaproteobacteria</taxon>
        <taxon>Hyphomicrobiales</taxon>
        <taxon>Chelatococcaceae</taxon>
        <taxon>Chelatococcus</taxon>
    </lineage>
</organism>
<dbReference type="RefSeq" id="WP_283742113.1">
    <property type="nucleotide sequence ID" value="NZ_JASJEV010000017.1"/>
</dbReference>
<keyword evidence="3" id="KW-1185">Reference proteome</keyword>
<feature type="transmembrane region" description="Helical" evidence="1">
    <location>
        <begin position="101"/>
        <end position="118"/>
    </location>
</feature>
<feature type="transmembrane region" description="Helical" evidence="1">
    <location>
        <begin position="12"/>
        <end position="32"/>
    </location>
</feature>
<accession>A0ABT7AL71</accession>
<feature type="transmembrane region" description="Helical" evidence="1">
    <location>
        <begin position="72"/>
        <end position="95"/>
    </location>
</feature>
<dbReference type="Proteomes" id="UP001321492">
    <property type="component" value="Unassembled WGS sequence"/>
</dbReference>
<evidence type="ECO:0000313" key="2">
    <source>
        <dbReference type="EMBL" id="MDJ1160114.1"/>
    </source>
</evidence>
<keyword evidence="1" id="KW-0472">Membrane</keyword>
<gene>
    <name evidence="2" type="ORF">QNA08_18030</name>
</gene>
<comment type="caution">
    <text evidence="2">The sequence shown here is derived from an EMBL/GenBank/DDBJ whole genome shotgun (WGS) entry which is preliminary data.</text>
</comment>
<protein>
    <submittedName>
        <fullName evidence="2">Uncharacterized protein</fullName>
    </submittedName>
</protein>
<sequence>MSFFDTPNFLRRVLFADAATSTIAGLVMLAGADVLAGPPGLPAALLRHAGLALLPFAAFVAVAAARRRLSRAAVWVIIACNGLWAAESLLLIAGGWIVPNIWGQAFVVAQALVVALFAEAEFIGLRRSAPAAA</sequence>
<evidence type="ECO:0000256" key="1">
    <source>
        <dbReference type="SAM" id="Phobius"/>
    </source>
</evidence>
<proteinExistence type="predicted"/>
<keyword evidence="1" id="KW-1133">Transmembrane helix</keyword>
<evidence type="ECO:0000313" key="3">
    <source>
        <dbReference type="Proteomes" id="UP001321492"/>
    </source>
</evidence>
<reference evidence="2 3" key="1">
    <citation type="submission" date="2023-05" db="EMBL/GenBank/DDBJ databases">
        <title>Chelatococcus sp. nov., a moderately thermophilic bacterium isolated from hot spring microbial mat.</title>
        <authorList>
            <person name="Hu C.-J."/>
            <person name="Li W.-J."/>
        </authorList>
    </citation>
    <scope>NUCLEOTIDE SEQUENCE [LARGE SCALE GENOMIC DNA]</scope>
    <source>
        <strain evidence="2 3">SYSU G07232</strain>
    </source>
</reference>
<keyword evidence="1" id="KW-0812">Transmembrane</keyword>
<feature type="transmembrane region" description="Helical" evidence="1">
    <location>
        <begin position="44"/>
        <end position="65"/>
    </location>
</feature>